<dbReference type="SUPFAM" id="SSF141571">
    <property type="entry name" value="Pentapeptide repeat-like"/>
    <property type="match status" value="1"/>
</dbReference>
<evidence type="ECO:0000313" key="3">
    <source>
        <dbReference type="Proteomes" id="UP000000328"/>
    </source>
</evidence>
<sequence length="100" mass="10402">MSGSYFSEASAIQADFHGTDLFMADLSDADLRGAQFAQANLTGSDLTNALLADEDGTNAANFRGAVADATTKWPTDFDPAQAGVEDVTDSASEMANSTDE</sequence>
<accession>A0A0H3DD90</accession>
<dbReference type="KEGG" id="amd:AMED_7173"/>
<dbReference type="PATRIC" id="fig|749927.5.peg.7460"/>
<dbReference type="OrthoDB" id="4563217at2"/>
<dbReference type="Gene3D" id="2.160.20.80">
    <property type="entry name" value="E3 ubiquitin-protein ligase SopA"/>
    <property type="match status" value="1"/>
</dbReference>
<evidence type="ECO:0000256" key="1">
    <source>
        <dbReference type="SAM" id="MobiDB-lite"/>
    </source>
</evidence>
<proteinExistence type="predicted"/>
<organism evidence="2 3">
    <name type="scientific">Amycolatopsis mediterranei (strain U-32)</name>
    <dbReference type="NCBI Taxonomy" id="749927"/>
    <lineage>
        <taxon>Bacteria</taxon>
        <taxon>Bacillati</taxon>
        <taxon>Actinomycetota</taxon>
        <taxon>Actinomycetes</taxon>
        <taxon>Pseudonocardiales</taxon>
        <taxon>Pseudonocardiaceae</taxon>
        <taxon>Amycolatopsis</taxon>
    </lineage>
</organism>
<dbReference type="EMBL" id="CP002000">
    <property type="protein sequence ID" value="ADJ48890.1"/>
    <property type="molecule type" value="Genomic_DNA"/>
</dbReference>
<dbReference type="AlphaFoldDB" id="A0A0H3DD90"/>
<dbReference type="HOGENOM" id="CLU_2299793_0_0_11"/>
<gene>
    <name evidence="2" type="ordered locus">AMED_7173</name>
</gene>
<dbReference type="eggNOG" id="COG1357">
    <property type="taxonomic scope" value="Bacteria"/>
</dbReference>
<feature type="region of interest" description="Disordered" evidence="1">
    <location>
        <begin position="73"/>
        <end position="100"/>
    </location>
</feature>
<name>A0A0H3DD90_AMYMU</name>
<evidence type="ECO:0000313" key="2">
    <source>
        <dbReference type="EMBL" id="ADJ48890.1"/>
    </source>
</evidence>
<dbReference type="InterPro" id="IPR001646">
    <property type="entry name" value="5peptide_repeat"/>
</dbReference>
<feature type="compositionally biased region" description="Polar residues" evidence="1">
    <location>
        <begin position="89"/>
        <end position="100"/>
    </location>
</feature>
<dbReference type="Pfam" id="PF00805">
    <property type="entry name" value="Pentapeptide"/>
    <property type="match status" value="1"/>
</dbReference>
<reference evidence="2 3" key="1">
    <citation type="journal article" date="2010" name="Cell Res.">
        <title>Complete genome sequence of the rifamycin SV-producing Amycolatopsis mediterranei U32 revealed its genetic characteristics in phylogeny and metabolism.</title>
        <authorList>
            <person name="Zhao W."/>
            <person name="Zhong Y."/>
            <person name="Yuan H."/>
            <person name="Wang J."/>
            <person name="Zheng H."/>
            <person name="Wang Y."/>
            <person name="Cen X."/>
            <person name="Xu F."/>
            <person name="Bai J."/>
            <person name="Han X."/>
            <person name="Lu G."/>
            <person name="Zhu Y."/>
            <person name="Shao Z."/>
            <person name="Yan H."/>
            <person name="Li C."/>
            <person name="Peng N."/>
            <person name="Zhang Z."/>
            <person name="Zhang Y."/>
            <person name="Lin W."/>
            <person name="Fan Y."/>
            <person name="Qin Z."/>
            <person name="Hu Y."/>
            <person name="Zhu B."/>
            <person name="Wang S."/>
            <person name="Ding X."/>
            <person name="Zhao G.P."/>
        </authorList>
    </citation>
    <scope>NUCLEOTIDE SEQUENCE [LARGE SCALE GENOMIC DNA]</scope>
    <source>
        <strain evidence="3">U-32</strain>
    </source>
</reference>
<protein>
    <submittedName>
        <fullName evidence="2">Pentapeptide repeat-containing protein</fullName>
    </submittedName>
</protein>
<dbReference type="Proteomes" id="UP000000328">
    <property type="component" value="Chromosome"/>
</dbReference>